<feature type="region of interest" description="Disordered" evidence="1">
    <location>
        <begin position="1"/>
        <end position="23"/>
    </location>
</feature>
<geneLocation type="plasmid" evidence="2">
    <name>pDson02</name>
</geneLocation>
<reference evidence="2" key="1">
    <citation type="submission" date="2024-06" db="EMBL/GenBank/DDBJ databases">
        <title>Draft Genome Sequence of Deinococcus sonorensis Type Strain KR-87, a Biofilm Producing Representative of the Genus Deinococcus.</title>
        <authorList>
            <person name="Boren L.S."/>
            <person name="Grosso R.A."/>
            <person name="Hugenberg-Cox A.N."/>
            <person name="Hill J.T.E."/>
            <person name="Albert C.M."/>
            <person name="Tuohy J.M."/>
        </authorList>
    </citation>
    <scope>NUCLEOTIDE SEQUENCE</scope>
    <source>
        <strain evidence="2">KR-87</strain>
        <plasmid evidence="2">pDson02</plasmid>
    </source>
</reference>
<dbReference type="RefSeq" id="WP_350245600.1">
    <property type="nucleotide sequence ID" value="NZ_CP158300.1"/>
</dbReference>
<name>A0AAU7UFY1_9DEIO</name>
<proteinExistence type="predicted"/>
<feature type="compositionally biased region" description="Basic and acidic residues" evidence="1">
    <location>
        <begin position="1"/>
        <end position="12"/>
    </location>
</feature>
<organism evidence="2">
    <name type="scientific">Deinococcus sonorensis KR-87</name>
    <dbReference type="NCBI Taxonomy" id="694439"/>
    <lineage>
        <taxon>Bacteria</taxon>
        <taxon>Thermotogati</taxon>
        <taxon>Deinococcota</taxon>
        <taxon>Deinococci</taxon>
        <taxon>Deinococcales</taxon>
        <taxon>Deinococcaceae</taxon>
        <taxon>Deinococcus</taxon>
    </lineage>
</organism>
<evidence type="ECO:0000313" key="2">
    <source>
        <dbReference type="EMBL" id="XBV87451.1"/>
    </source>
</evidence>
<dbReference type="AlphaFoldDB" id="A0AAU7UFY1"/>
<sequence>MTDGASHRTSERRGKRTRQRNRQETLPVWLTVEKLAFHRKVMHEREVKHQEATARQKAHLDAVYAANKERLRVAAEQARQCGLLRAAIGRLEDHPLDDGLAQVVLDQTLPIDQPLREDMVQALYRSFLSRAPTQLEMEVFFRDVFTTQVPLPYLADHPMALDEKLYPRLDLQGQLCAILVAAVEEHASALRRMQEFLHLHGEAAMVLLLRAADRAGVLEYLPWQIQYRVAITWLVAGDARVRTVPWKSEVVTALAVAQATDRVSARAALDGLFDMVASRAYLNTDPLDFTPLVPPCRNKAVSCTHCEGSRWMSDAAYCPTLRGPCTLDLRGASPTIMRIDGPAWIRPNLTLPPAQWSVLELLHHAGLKPKELYPELRNDEELVSRLGGWLNRLNKIRSRLRCQTCSTIMHPRKKYAKFMAKFPVTVFACEHHPIPVKLTDCWLCDDIIDSRDSPISDGQSTYNICCRCGAGEEGKATIGRRCPTCGQGPMRLKTRATVNGRRQMLECSRSGCSCLIDVFPKQKRYLAPELVQA</sequence>
<protein>
    <submittedName>
        <fullName evidence="2">Uncharacterized protein</fullName>
    </submittedName>
</protein>
<keyword evidence="2" id="KW-0614">Plasmid</keyword>
<gene>
    <name evidence="2" type="ORF">ABOD76_20600</name>
</gene>
<evidence type="ECO:0000256" key="1">
    <source>
        <dbReference type="SAM" id="MobiDB-lite"/>
    </source>
</evidence>
<dbReference type="KEGG" id="dsc:ABOD76_20600"/>
<dbReference type="EMBL" id="CP158300">
    <property type="protein sequence ID" value="XBV87451.1"/>
    <property type="molecule type" value="Genomic_DNA"/>
</dbReference>
<accession>A0AAU7UFY1</accession>